<reference evidence="1 2" key="1">
    <citation type="journal article" date="2015" name="Genome Announc.">
        <title>Draft genome sequence of a Halorubrum H3 strain isolated from the burlinskoye salt lake (Altai Krai, Russia).</title>
        <authorList>
            <person name="Rozanov A.S."/>
            <person name="Bryanskaya A.V."/>
            <person name="Malup T.K."/>
            <person name="Kotenko A.V."/>
            <person name="Peltek S.E."/>
        </authorList>
    </citation>
    <scope>NUCLEOTIDE SEQUENCE [LARGE SCALE GENOMIC DNA]</scope>
    <source>
        <strain evidence="1 2">H3</strain>
    </source>
</reference>
<sequence length="69" mass="7369">MSTSVSVPDADQPCAYCGSRIFEHDPICVRDCDDGCGSPAYFCNYACLSAHVDENDLTAGDACEWSPGE</sequence>
<dbReference type="EMBL" id="JNFH02000005">
    <property type="protein sequence ID" value="KDS91224.1"/>
    <property type="molecule type" value="Genomic_DNA"/>
</dbReference>
<dbReference type="OrthoDB" id="200851at2157"/>
<protein>
    <submittedName>
        <fullName evidence="1">Uncharacterized protein</fullName>
    </submittedName>
</protein>
<dbReference type="RefSeq" id="WP_050023417.1">
    <property type="nucleotide sequence ID" value="NZ_JNFH02000005.1"/>
</dbReference>
<organism evidence="1 2">
    <name type="scientific">Halorubrum saccharovorum</name>
    <dbReference type="NCBI Taxonomy" id="2248"/>
    <lineage>
        <taxon>Archaea</taxon>
        <taxon>Methanobacteriati</taxon>
        <taxon>Methanobacteriota</taxon>
        <taxon>Stenosarchaea group</taxon>
        <taxon>Halobacteria</taxon>
        <taxon>Halobacteriales</taxon>
        <taxon>Haloferacaceae</taxon>
        <taxon>Halorubrum</taxon>
    </lineage>
</organism>
<evidence type="ECO:0000313" key="1">
    <source>
        <dbReference type="EMBL" id="KDS91224.1"/>
    </source>
</evidence>
<name>A0A081EUY6_9EURY</name>
<proteinExistence type="predicted"/>
<comment type="caution">
    <text evidence="1">The sequence shown here is derived from an EMBL/GenBank/DDBJ whole genome shotgun (WGS) entry which is preliminary data.</text>
</comment>
<accession>A0A081EUY6</accession>
<dbReference type="Proteomes" id="UP000053331">
    <property type="component" value="Unassembled WGS sequence"/>
</dbReference>
<evidence type="ECO:0000313" key="2">
    <source>
        <dbReference type="Proteomes" id="UP000053331"/>
    </source>
</evidence>
<keyword evidence="2" id="KW-1185">Reference proteome</keyword>
<gene>
    <name evidence="1" type="ORF">FK85_04995</name>
</gene>
<dbReference type="AlphaFoldDB" id="A0A081EUY6"/>